<protein>
    <submittedName>
        <fullName evidence="2">Uncharacterized protein</fullName>
    </submittedName>
</protein>
<keyword evidence="3" id="KW-1185">Reference proteome</keyword>
<gene>
    <name evidence="2" type="ORF">WN51_09766</name>
</gene>
<organism evidence="2 3">
    <name type="scientific">Melipona quadrifasciata</name>
    <dbReference type="NCBI Taxonomy" id="166423"/>
    <lineage>
        <taxon>Eukaryota</taxon>
        <taxon>Metazoa</taxon>
        <taxon>Ecdysozoa</taxon>
        <taxon>Arthropoda</taxon>
        <taxon>Hexapoda</taxon>
        <taxon>Insecta</taxon>
        <taxon>Pterygota</taxon>
        <taxon>Neoptera</taxon>
        <taxon>Endopterygota</taxon>
        <taxon>Hymenoptera</taxon>
        <taxon>Apocrita</taxon>
        <taxon>Aculeata</taxon>
        <taxon>Apoidea</taxon>
        <taxon>Anthophila</taxon>
        <taxon>Apidae</taxon>
        <taxon>Melipona</taxon>
    </lineage>
</organism>
<feature type="region of interest" description="Disordered" evidence="1">
    <location>
        <begin position="72"/>
        <end position="97"/>
    </location>
</feature>
<sequence length="292" mass="32814">MSKQIIAQANIRNRIVHNVVSKKLQASEIAKIGKSERRVEKKRWWKREMPLSRCREVGCQVDKVGFERSNLKGRRKEGQRKGAFPEYGMRSSGRSQKFRRQRLAQKLATDGEHAAIQFGAVIARQFVAPQLQRFHSCQNFAQRSSNHRRNMCPWMGAWMAPLAVGQKIRSGGSGGDGRQVRVGARYRYLRLASSILHTWELLLCGGTWVAGKKDKPVPVVLRARCIGIYIAANHLYYNPCLSCSRGQTTVFPGASPNVADRISTSADPTTGPTDAYLPDNLYRMTQSNKPSV</sequence>
<dbReference type="EMBL" id="KQ435732">
    <property type="protein sequence ID" value="KOX77442.1"/>
    <property type="molecule type" value="Genomic_DNA"/>
</dbReference>
<dbReference type="Proteomes" id="UP000053105">
    <property type="component" value="Unassembled WGS sequence"/>
</dbReference>
<dbReference type="AlphaFoldDB" id="A0A0N0BIB5"/>
<proteinExistence type="predicted"/>
<evidence type="ECO:0000313" key="2">
    <source>
        <dbReference type="EMBL" id="KOX77442.1"/>
    </source>
</evidence>
<reference evidence="2 3" key="1">
    <citation type="submission" date="2015-07" db="EMBL/GenBank/DDBJ databases">
        <title>The genome of Melipona quadrifasciata.</title>
        <authorList>
            <person name="Pan H."/>
            <person name="Kapheim K."/>
        </authorList>
    </citation>
    <scope>NUCLEOTIDE SEQUENCE [LARGE SCALE GENOMIC DNA]</scope>
    <source>
        <strain evidence="2">0111107301</strain>
        <tissue evidence="2">Whole body</tissue>
    </source>
</reference>
<evidence type="ECO:0000256" key="1">
    <source>
        <dbReference type="SAM" id="MobiDB-lite"/>
    </source>
</evidence>
<evidence type="ECO:0000313" key="3">
    <source>
        <dbReference type="Proteomes" id="UP000053105"/>
    </source>
</evidence>
<name>A0A0N0BIB5_9HYME</name>
<accession>A0A0N0BIB5</accession>